<feature type="domain" description="Peptidase M50" evidence="14">
    <location>
        <begin position="140"/>
        <end position="173"/>
    </location>
</feature>
<evidence type="ECO:0000313" key="16">
    <source>
        <dbReference type="Proteomes" id="UP000269883"/>
    </source>
</evidence>
<dbReference type="GO" id="GO:0005886">
    <property type="term" value="C:plasma membrane"/>
    <property type="evidence" value="ECO:0007669"/>
    <property type="project" value="UniProtKB-SubCell"/>
</dbReference>
<feature type="transmembrane region" description="Helical" evidence="13">
    <location>
        <begin position="12"/>
        <end position="37"/>
    </location>
</feature>
<dbReference type="PANTHER" id="PTHR35864">
    <property type="entry name" value="ZINC METALLOPROTEASE MJ0611-RELATED"/>
    <property type="match status" value="1"/>
</dbReference>
<evidence type="ECO:0000256" key="3">
    <source>
        <dbReference type="ARBA" id="ARBA00007931"/>
    </source>
</evidence>
<feature type="transmembrane region" description="Helical" evidence="13">
    <location>
        <begin position="136"/>
        <end position="157"/>
    </location>
</feature>
<dbReference type="InterPro" id="IPR008915">
    <property type="entry name" value="Peptidase_M50"/>
</dbReference>
<evidence type="ECO:0000259" key="14">
    <source>
        <dbReference type="Pfam" id="PF02163"/>
    </source>
</evidence>
<evidence type="ECO:0000256" key="4">
    <source>
        <dbReference type="ARBA" id="ARBA00022475"/>
    </source>
</evidence>
<feature type="transmembrane region" description="Helical" evidence="13">
    <location>
        <begin position="92"/>
        <end position="116"/>
    </location>
</feature>
<keyword evidence="4" id="KW-1003">Cell membrane</keyword>
<dbReference type="EMBL" id="AP017378">
    <property type="protein sequence ID" value="BBD08401.1"/>
    <property type="molecule type" value="Genomic_DNA"/>
</dbReference>
<evidence type="ECO:0000256" key="7">
    <source>
        <dbReference type="ARBA" id="ARBA00022723"/>
    </source>
</evidence>
<feature type="transmembrane region" description="Helical" evidence="13">
    <location>
        <begin position="186"/>
        <end position="204"/>
    </location>
</feature>
<evidence type="ECO:0000256" key="9">
    <source>
        <dbReference type="ARBA" id="ARBA00022833"/>
    </source>
</evidence>
<name>A0A2Z6AYQ9_9BACT</name>
<dbReference type="PANTHER" id="PTHR35864:SF1">
    <property type="entry name" value="ZINC METALLOPROTEASE YWHC-RELATED"/>
    <property type="match status" value="1"/>
</dbReference>
<proteinExistence type="inferred from homology"/>
<evidence type="ECO:0000256" key="8">
    <source>
        <dbReference type="ARBA" id="ARBA00022801"/>
    </source>
</evidence>
<feature type="transmembrane region" description="Helical" evidence="13">
    <location>
        <begin position="57"/>
        <end position="80"/>
    </location>
</feature>
<dbReference type="OrthoDB" id="9800627at2"/>
<dbReference type="Pfam" id="PF02163">
    <property type="entry name" value="Peptidase_M50"/>
    <property type="match status" value="1"/>
</dbReference>
<dbReference type="Proteomes" id="UP000269883">
    <property type="component" value="Chromosome"/>
</dbReference>
<dbReference type="AlphaFoldDB" id="A0A2Z6AYQ9"/>
<evidence type="ECO:0000256" key="5">
    <source>
        <dbReference type="ARBA" id="ARBA00022670"/>
    </source>
</evidence>
<evidence type="ECO:0000313" key="15">
    <source>
        <dbReference type="EMBL" id="BBD08401.1"/>
    </source>
</evidence>
<dbReference type="KEGG" id="dfl:DFE_1675"/>
<keyword evidence="7" id="KW-0479">Metal-binding</keyword>
<dbReference type="InterPro" id="IPR052348">
    <property type="entry name" value="Metallopeptidase_M50B"/>
</dbReference>
<keyword evidence="10 13" id="KW-1133">Transmembrane helix</keyword>
<keyword evidence="16" id="KW-1185">Reference proteome</keyword>
<evidence type="ECO:0000256" key="10">
    <source>
        <dbReference type="ARBA" id="ARBA00022989"/>
    </source>
</evidence>
<dbReference type="RefSeq" id="WP_126378463.1">
    <property type="nucleotide sequence ID" value="NZ_AP017378.1"/>
</dbReference>
<evidence type="ECO:0000256" key="6">
    <source>
        <dbReference type="ARBA" id="ARBA00022692"/>
    </source>
</evidence>
<keyword evidence="5" id="KW-0645">Protease</keyword>
<organism evidence="15 16">
    <name type="scientific">Desulfovibrio ferrophilus</name>
    <dbReference type="NCBI Taxonomy" id="241368"/>
    <lineage>
        <taxon>Bacteria</taxon>
        <taxon>Pseudomonadati</taxon>
        <taxon>Thermodesulfobacteriota</taxon>
        <taxon>Desulfovibrionia</taxon>
        <taxon>Desulfovibrionales</taxon>
        <taxon>Desulfovibrionaceae</taxon>
        <taxon>Desulfovibrio</taxon>
    </lineage>
</organism>
<dbReference type="GO" id="GO:0006508">
    <property type="term" value="P:proteolysis"/>
    <property type="evidence" value="ECO:0007669"/>
    <property type="project" value="UniProtKB-KW"/>
</dbReference>
<comment type="subcellular location">
    <subcellularLocation>
        <location evidence="2">Cell membrane</location>
        <topology evidence="2">Multi-pass membrane protein</topology>
    </subcellularLocation>
</comment>
<evidence type="ECO:0000256" key="12">
    <source>
        <dbReference type="ARBA" id="ARBA00023136"/>
    </source>
</evidence>
<keyword evidence="11" id="KW-0482">Metalloprotease</keyword>
<evidence type="ECO:0000256" key="1">
    <source>
        <dbReference type="ARBA" id="ARBA00001947"/>
    </source>
</evidence>
<evidence type="ECO:0000256" key="11">
    <source>
        <dbReference type="ARBA" id="ARBA00023049"/>
    </source>
</evidence>
<comment type="similarity">
    <text evidence="3">Belongs to the peptidase M50B family.</text>
</comment>
<evidence type="ECO:0000256" key="13">
    <source>
        <dbReference type="SAM" id="Phobius"/>
    </source>
</evidence>
<keyword evidence="9" id="KW-0862">Zinc</keyword>
<sequence>MFDISESIIRISILAVPFMLAVTCHEVAHGLTSYWFGDPTAKMMGRLTLNPIKHLDPMGSLVFILTAMTGGFIIGWAKPVPINPRYYKNTRLGIIVVSAAGAFVNFVLAGLFLIGFKFLQANPPLADSTMAFFFEPTYLICQFGVIINVILGVFNLLPIPPLDGSKILAELLPPDLAFKYLQLERYGFIILIVLVMSGGLRFVFNPVWQLLMTIL</sequence>
<gene>
    <name evidence="15" type="ORF">DFE_1675</name>
</gene>
<reference evidence="15 16" key="1">
    <citation type="journal article" date="2018" name="Sci. Adv.">
        <title>Multi-heme cytochromes provide a pathway for survival in energy-limited environments.</title>
        <authorList>
            <person name="Deng X."/>
            <person name="Dohmae N."/>
            <person name="Nealson K.H."/>
            <person name="Hashimoto K."/>
            <person name="Okamoto A."/>
        </authorList>
    </citation>
    <scope>NUCLEOTIDE SEQUENCE [LARGE SCALE GENOMIC DNA]</scope>
    <source>
        <strain evidence="15 16">IS5</strain>
    </source>
</reference>
<evidence type="ECO:0000256" key="2">
    <source>
        <dbReference type="ARBA" id="ARBA00004651"/>
    </source>
</evidence>
<keyword evidence="8" id="KW-0378">Hydrolase</keyword>
<keyword evidence="6 13" id="KW-0812">Transmembrane</keyword>
<comment type="cofactor">
    <cofactor evidence="1">
        <name>Zn(2+)</name>
        <dbReference type="ChEBI" id="CHEBI:29105"/>
    </cofactor>
</comment>
<protein>
    <submittedName>
        <fullName evidence="15">Peptidase M50</fullName>
    </submittedName>
</protein>
<dbReference type="GO" id="GO:0008237">
    <property type="term" value="F:metallopeptidase activity"/>
    <property type="evidence" value="ECO:0007669"/>
    <property type="project" value="UniProtKB-KW"/>
</dbReference>
<keyword evidence="12 13" id="KW-0472">Membrane</keyword>
<dbReference type="InterPro" id="IPR044537">
    <property type="entry name" value="Rip2-like"/>
</dbReference>
<accession>A0A2Z6AYQ9</accession>
<dbReference type="CDD" id="cd06158">
    <property type="entry name" value="S2P-M50_like_1"/>
    <property type="match status" value="1"/>
</dbReference>
<dbReference type="GO" id="GO:0046872">
    <property type="term" value="F:metal ion binding"/>
    <property type="evidence" value="ECO:0007669"/>
    <property type="project" value="UniProtKB-KW"/>
</dbReference>